<evidence type="ECO:0000313" key="7">
    <source>
        <dbReference type="EMBL" id="GAA1765488.1"/>
    </source>
</evidence>
<reference evidence="7 8" key="1">
    <citation type="journal article" date="2019" name="Int. J. Syst. Evol. Microbiol.">
        <title>The Global Catalogue of Microorganisms (GCM) 10K type strain sequencing project: providing services to taxonomists for standard genome sequencing and annotation.</title>
        <authorList>
            <consortium name="The Broad Institute Genomics Platform"/>
            <consortium name="The Broad Institute Genome Sequencing Center for Infectious Disease"/>
            <person name="Wu L."/>
            <person name="Ma J."/>
        </authorList>
    </citation>
    <scope>NUCLEOTIDE SEQUENCE [LARGE SCALE GENOMIC DNA]</scope>
    <source>
        <strain evidence="7 8">JCM 14319</strain>
    </source>
</reference>
<dbReference type="InterPro" id="IPR001867">
    <property type="entry name" value="OmpR/PhoB-type_DNA-bd"/>
</dbReference>
<evidence type="ECO:0000259" key="5">
    <source>
        <dbReference type="SMART" id="SM00862"/>
    </source>
</evidence>
<dbReference type="SMART" id="SM01043">
    <property type="entry name" value="BTAD"/>
    <property type="match status" value="1"/>
</dbReference>
<keyword evidence="4" id="KW-0804">Transcription</keyword>
<dbReference type="InterPro" id="IPR005158">
    <property type="entry name" value="BTAD"/>
</dbReference>
<dbReference type="SUPFAM" id="SSF46894">
    <property type="entry name" value="C-terminal effector domain of the bipartite response regulators"/>
    <property type="match status" value="1"/>
</dbReference>
<dbReference type="SUPFAM" id="SSF50998">
    <property type="entry name" value="Quinoprotein alcohol dehydrogenase-like"/>
    <property type="match status" value="1"/>
</dbReference>
<keyword evidence="8" id="KW-1185">Reference proteome</keyword>
<comment type="similarity">
    <text evidence="1">Belongs to the AfsR/DnrI/RedD regulatory family.</text>
</comment>
<dbReference type="Gene3D" id="3.40.50.300">
    <property type="entry name" value="P-loop containing nucleotide triphosphate hydrolases"/>
    <property type="match status" value="1"/>
</dbReference>
<keyword evidence="3" id="KW-0238">DNA-binding</keyword>
<dbReference type="InterPro" id="IPR018391">
    <property type="entry name" value="PQQ_b-propeller_rpt"/>
</dbReference>
<dbReference type="PANTHER" id="PTHR35807">
    <property type="entry name" value="TRANSCRIPTIONAL REGULATOR REDD-RELATED"/>
    <property type="match status" value="1"/>
</dbReference>
<dbReference type="Gene3D" id="1.25.40.10">
    <property type="entry name" value="Tetratricopeptide repeat domain"/>
    <property type="match status" value="1"/>
</dbReference>
<dbReference type="SUPFAM" id="SSF48452">
    <property type="entry name" value="TPR-like"/>
    <property type="match status" value="1"/>
</dbReference>
<dbReference type="EMBL" id="BAAANH010000005">
    <property type="protein sequence ID" value="GAA1765488.1"/>
    <property type="molecule type" value="Genomic_DNA"/>
</dbReference>
<dbReference type="RefSeq" id="WP_232498638.1">
    <property type="nucleotide sequence ID" value="NZ_BAAANH010000005.1"/>
</dbReference>
<dbReference type="PANTHER" id="PTHR35807:SF1">
    <property type="entry name" value="TRANSCRIPTIONAL REGULATOR REDD"/>
    <property type="match status" value="1"/>
</dbReference>
<dbReference type="CDD" id="cd15831">
    <property type="entry name" value="BTAD"/>
    <property type="match status" value="1"/>
</dbReference>
<dbReference type="InterPro" id="IPR011047">
    <property type="entry name" value="Quinoprotein_ADH-like_sf"/>
</dbReference>
<dbReference type="Proteomes" id="UP001500506">
    <property type="component" value="Unassembled WGS sequence"/>
</dbReference>
<accession>A0ABN2KTJ0</accession>
<comment type="caution">
    <text evidence="7">The sequence shown here is derived from an EMBL/GenBank/DDBJ whole genome shotgun (WGS) entry which is preliminary data.</text>
</comment>
<protein>
    <recommendedName>
        <fullName evidence="9">OmpR/PhoB-type domain-containing protein</fullName>
    </recommendedName>
</protein>
<evidence type="ECO:0000256" key="4">
    <source>
        <dbReference type="ARBA" id="ARBA00023163"/>
    </source>
</evidence>
<dbReference type="SUPFAM" id="SSF52540">
    <property type="entry name" value="P-loop containing nucleoside triphosphate hydrolases"/>
    <property type="match status" value="1"/>
</dbReference>
<feature type="domain" description="OmpR/PhoB-type" evidence="5">
    <location>
        <begin position="13"/>
        <end position="82"/>
    </location>
</feature>
<dbReference type="InterPro" id="IPR011044">
    <property type="entry name" value="Quino_amine_DH_bsu"/>
</dbReference>
<sequence>MGIRVLGAVEIDEGPLSPRARAVLSVLVLCRGEPVAPAVIADAVWGEHPPATWPKQVQTTMVGLRASLGRSSIATSSIGYVLDVDPEAIDAVRFERLAQAAAELRSRGDPQRAVDDGRRALALWRGPAYGAISSWEPAVIESARLEEVRSTAEEELAAAHLDCGEQHSVIAGAEALVREQPLRERRWSLLATALYRSGRQADALATLRAARVRFADELGIEPGPELSALEAAILHQDPSLLPPPRSPQPSADCPYKGLHPYGIDDGEEFFGRDADIAAILARLDRAPFIAVSGPSGCGKSSLVLAGVVPALARRGLAVQVVSPSPTIAAQLRDALYSRRSADVVVVDQLEELFHVGFPPDEVHGVGELIAEAASSRIVVATVRSDFLDECSAEPSLAGLLSESVQLVGAMDKQDLRAAIEQPALRAGLRLEAGLTELILRDASGHSTALPLLSHALVETWLRREASVLTVAGYEEVGGLTGAIARTAEHLFDELTPTQRDVCRSTMLRLVELGPDGRPMRRYAKRSSLNEDAVRAAVVARLIHARLLSASDDTVAVTHELLAFAWPRLHDWLEEDAAGARLLGKLTLAADAWEADGEREDDLYRGARLQNALDWRSTSKPDLTSTESRFLDAAEQRARREEAEARLQLQRDRRQNRRLRVLFGATAALLGLSLLASVLVVGATQEADRQREAAVVEATVSTSFALRGSERDVAALIAAEAYRRWPDDPRTRSALLGVFTAAQGFLGSRYVSGTDSIAGAVIGDTGQAVIVRDDESAAVVDMGSGRSVRELDIGAPPGGFGPPPLVRVSADGRLAAILRPIDSPTDFTGIPDSGPDETSQFLLVDLTANRTRLGPVALDLGVGALALSPDGRHVAVADSRFEGQLGVVTVATIDLESGEFRRIEGIHQSAQPFSRSVALVFTPDGRLVVGTGATQLSVIDPDSVGIVASIRVPRASANAAMAATSDGRLIASGDDALVAVDLTSGDLLWSQEFATAQPAPCPWLTVAQSRSTVFCGDLWGRIEERSLDTGLPTGRHLDPQLGAVGPLTVSPNGDELVAIGAGSSAISRWRLDGSGAITRMIAHGQVATGGYDPSGTLILVAERAPWATEWSDLTQHSVWDPRTDATRLRVPGVGGFVDWVDTDVLHGVIPGYTGTGYFDASTGAHLEGDPVPWPLNVLFRDSGRRIYLADGTGAITPVDPGTRRHLEPEMHFDGVTVAISASTDGATLAVTTVKDGVCTTRLVDAATGTAISRELIGPELTVLARPGELIAADDNRLLRYSVPDLDPIDALPGVKGGLASLQVSDDRRTLVAGANDDTVTLYDLVAGIRLGDPIPSESPQITPGYLRPDGRELLVNMRDGVAVWDLDPDAQLRAACRLAGRDLTREEWATHFGAIAPYRETCG</sequence>
<dbReference type="Pfam" id="PF03704">
    <property type="entry name" value="BTAD"/>
    <property type="match status" value="1"/>
</dbReference>
<keyword evidence="2" id="KW-0805">Transcription regulation</keyword>
<dbReference type="InterPro" id="IPR015943">
    <property type="entry name" value="WD40/YVTN_repeat-like_dom_sf"/>
</dbReference>
<name>A0ABN2KTJ0_9MICO</name>
<dbReference type="InterPro" id="IPR049052">
    <property type="entry name" value="nSTAND1"/>
</dbReference>
<evidence type="ECO:0000256" key="2">
    <source>
        <dbReference type="ARBA" id="ARBA00023015"/>
    </source>
</evidence>
<dbReference type="SMART" id="SM00862">
    <property type="entry name" value="Trans_reg_C"/>
    <property type="match status" value="1"/>
</dbReference>
<dbReference type="Pfam" id="PF20703">
    <property type="entry name" value="nSTAND1"/>
    <property type="match status" value="1"/>
</dbReference>
<gene>
    <name evidence="7" type="ORF">GCM10009747_27100</name>
</gene>
<proteinExistence type="inferred from homology"/>
<evidence type="ECO:0000256" key="1">
    <source>
        <dbReference type="ARBA" id="ARBA00005820"/>
    </source>
</evidence>
<dbReference type="SMART" id="SM00564">
    <property type="entry name" value="PQQ"/>
    <property type="match status" value="2"/>
</dbReference>
<evidence type="ECO:0000313" key="8">
    <source>
        <dbReference type="Proteomes" id="UP001500506"/>
    </source>
</evidence>
<evidence type="ECO:0000256" key="3">
    <source>
        <dbReference type="ARBA" id="ARBA00023125"/>
    </source>
</evidence>
<dbReference type="SUPFAM" id="SSF50969">
    <property type="entry name" value="YVTN repeat-like/Quinoprotein amine dehydrogenase"/>
    <property type="match status" value="1"/>
</dbReference>
<dbReference type="InterPro" id="IPR051677">
    <property type="entry name" value="AfsR-DnrI-RedD_regulator"/>
</dbReference>
<dbReference type="InterPro" id="IPR016032">
    <property type="entry name" value="Sig_transdc_resp-reg_C-effctor"/>
</dbReference>
<feature type="domain" description="Bacterial transcriptional activator" evidence="6">
    <location>
        <begin position="89"/>
        <end position="234"/>
    </location>
</feature>
<evidence type="ECO:0008006" key="9">
    <source>
        <dbReference type="Google" id="ProtNLM"/>
    </source>
</evidence>
<dbReference type="InterPro" id="IPR027417">
    <property type="entry name" value="P-loop_NTPase"/>
</dbReference>
<organism evidence="7 8">
    <name type="scientific">Agromyces humatus</name>
    <dbReference type="NCBI Taxonomy" id="279573"/>
    <lineage>
        <taxon>Bacteria</taxon>
        <taxon>Bacillati</taxon>
        <taxon>Actinomycetota</taxon>
        <taxon>Actinomycetes</taxon>
        <taxon>Micrococcales</taxon>
        <taxon>Microbacteriaceae</taxon>
        <taxon>Agromyces</taxon>
    </lineage>
</organism>
<dbReference type="Gene3D" id="2.130.10.10">
    <property type="entry name" value="YVTN repeat-like/Quinoprotein amine dehydrogenase"/>
    <property type="match status" value="2"/>
</dbReference>
<evidence type="ECO:0000259" key="6">
    <source>
        <dbReference type="SMART" id="SM01043"/>
    </source>
</evidence>
<dbReference type="InterPro" id="IPR036388">
    <property type="entry name" value="WH-like_DNA-bd_sf"/>
</dbReference>
<dbReference type="Gene3D" id="1.10.10.10">
    <property type="entry name" value="Winged helix-like DNA-binding domain superfamily/Winged helix DNA-binding domain"/>
    <property type="match status" value="1"/>
</dbReference>
<dbReference type="InterPro" id="IPR011990">
    <property type="entry name" value="TPR-like_helical_dom_sf"/>
</dbReference>